<evidence type="ECO:0000256" key="1">
    <source>
        <dbReference type="SAM" id="SignalP"/>
    </source>
</evidence>
<feature type="chain" id="PRO_5037588438" evidence="1">
    <location>
        <begin position="29"/>
        <end position="125"/>
    </location>
</feature>
<dbReference type="AlphaFoldDB" id="A0A927BSQ7"/>
<feature type="signal peptide" evidence="1">
    <location>
        <begin position="1"/>
        <end position="28"/>
    </location>
</feature>
<proteinExistence type="predicted"/>
<organism evidence="2 3">
    <name type="scientific">Paenibacillus sabuli</name>
    <dbReference type="NCBI Taxonomy" id="2772509"/>
    <lineage>
        <taxon>Bacteria</taxon>
        <taxon>Bacillati</taxon>
        <taxon>Bacillota</taxon>
        <taxon>Bacilli</taxon>
        <taxon>Bacillales</taxon>
        <taxon>Paenibacillaceae</taxon>
        <taxon>Paenibacillus</taxon>
    </lineage>
</organism>
<dbReference type="RefSeq" id="WP_190916305.1">
    <property type="nucleotide sequence ID" value="NZ_JACXIZ010000013.1"/>
</dbReference>
<dbReference type="Proteomes" id="UP000621560">
    <property type="component" value="Unassembled WGS sequence"/>
</dbReference>
<comment type="caution">
    <text evidence="2">The sequence shown here is derived from an EMBL/GenBank/DDBJ whole genome shotgun (WGS) entry which is preliminary data.</text>
</comment>
<reference evidence="2" key="1">
    <citation type="submission" date="2020-09" db="EMBL/GenBank/DDBJ databases">
        <title>A novel bacterium of genus Paenibacillus, isolated from South China Sea.</title>
        <authorList>
            <person name="Huang H."/>
            <person name="Mo K."/>
            <person name="Hu Y."/>
        </authorList>
    </citation>
    <scope>NUCLEOTIDE SEQUENCE</scope>
    <source>
        <strain evidence="2">IB182496</strain>
    </source>
</reference>
<keyword evidence="1" id="KW-0732">Signal</keyword>
<name>A0A927BSQ7_9BACL</name>
<sequence>MTKMMKKSFTMLMMLSVLLLAMAASAFAAPADYEFHYGGTYHSHSSAFIDGPADVTGGNVTITLSGNYFPELTVGGVTYTGSYDSGSGLTTFTFPGSTASDIPVSLHVVVAPFHDTWYNLDLVWL</sequence>
<evidence type="ECO:0000313" key="2">
    <source>
        <dbReference type="EMBL" id="MBD2845075.1"/>
    </source>
</evidence>
<protein>
    <submittedName>
        <fullName evidence="2">Uncharacterized protein</fullName>
    </submittedName>
</protein>
<accession>A0A927BSQ7</accession>
<evidence type="ECO:0000313" key="3">
    <source>
        <dbReference type="Proteomes" id="UP000621560"/>
    </source>
</evidence>
<keyword evidence="3" id="KW-1185">Reference proteome</keyword>
<dbReference type="EMBL" id="JACXIZ010000013">
    <property type="protein sequence ID" value="MBD2845075.1"/>
    <property type="molecule type" value="Genomic_DNA"/>
</dbReference>
<gene>
    <name evidence="2" type="ORF">IDH44_07720</name>
</gene>